<dbReference type="Pfam" id="PF19054">
    <property type="entry name" value="DUF5753"/>
    <property type="match status" value="1"/>
</dbReference>
<protein>
    <submittedName>
        <fullName evidence="2">Helix-turn-helix domain-containing protein</fullName>
    </submittedName>
</protein>
<evidence type="ECO:0000259" key="1">
    <source>
        <dbReference type="SMART" id="SM00530"/>
    </source>
</evidence>
<dbReference type="GO" id="GO:0003677">
    <property type="term" value="F:DNA binding"/>
    <property type="evidence" value="ECO:0007669"/>
    <property type="project" value="InterPro"/>
</dbReference>
<name>A0A6M6JAL3_9PSEU</name>
<dbReference type="InterPro" id="IPR010982">
    <property type="entry name" value="Lambda_DNA-bd_dom_sf"/>
</dbReference>
<keyword evidence="3" id="KW-1185">Reference proteome</keyword>
<dbReference type="SMART" id="SM00530">
    <property type="entry name" value="HTH_XRE"/>
    <property type="match status" value="1"/>
</dbReference>
<dbReference type="AlphaFoldDB" id="A0A6M6JAL3"/>
<dbReference type="CDD" id="cd00093">
    <property type="entry name" value="HTH_XRE"/>
    <property type="match status" value="1"/>
</dbReference>
<dbReference type="InterPro" id="IPR001387">
    <property type="entry name" value="Cro/C1-type_HTH"/>
</dbReference>
<feature type="domain" description="HTH cro/C1-type" evidence="1">
    <location>
        <begin position="25"/>
        <end position="80"/>
    </location>
</feature>
<reference evidence="2 3" key="1">
    <citation type="submission" date="2020-05" db="EMBL/GenBank/DDBJ databases">
        <authorList>
            <person name="Mo P."/>
        </authorList>
    </citation>
    <scope>NUCLEOTIDE SEQUENCE [LARGE SCALE GENOMIC DNA]</scope>
    <source>
        <strain evidence="2 3">Gen01</strain>
    </source>
</reference>
<dbReference type="EMBL" id="CP053564">
    <property type="protein sequence ID" value="QJY44616.1"/>
    <property type="molecule type" value="Genomic_DNA"/>
</dbReference>
<dbReference type="InterPro" id="IPR043917">
    <property type="entry name" value="DUF5753"/>
</dbReference>
<dbReference type="Proteomes" id="UP000505377">
    <property type="component" value="Chromosome"/>
</dbReference>
<dbReference type="Pfam" id="PF13560">
    <property type="entry name" value="HTH_31"/>
    <property type="match status" value="1"/>
</dbReference>
<dbReference type="Gene3D" id="1.10.260.40">
    <property type="entry name" value="lambda repressor-like DNA-binding domains"/>
    <property type="match status" value="1"/>
</dbReference>
<evidence type="ECO:0000313" key="2">
    <source>
        <dbReference type="EMBL" id="QJY44616.1"/>
    </source>
</evidence>
<sequence length="295" mass="33169">MSTPTPPGVPDQGGPTVLRILLGTQLRRLREAHGITREVAGDAIRASSAKISRLELGRVGCKERDVLDLLTLYGVTDPAEREGYRDLATRANARGWWQQHSEVLPSWFEMYLRLEQAAQVIRGFELQFVPGLLQTEEYARTVVLLGHRGAPPADVDQRVRLRMARQKMLREPEAPQLWAVLDEAAVSRAYGSRAVMRGQLEHLLEASRWPNVTIQLLPFNAGSHAAAGGPFSILRFAEPDLPDIVYLEQLNSAIYLDKRSEVEDYLGVWERLVVQALTPKDTRQALTDLIERLYS</sequence>
<evidence type="ECO:0000313" key="3">
    <source>
        <dbReference type="Proteomes" id="UP000505377"/>
    </source>
</evidence>
<gene>
    <name evidence="2" type="ORF">HOP40_01180</name>
</gene>
<dbReference type="KEGG" id="pbro:HOP40_01180"/>
<proteinExistence type="predicted"/>
<accession>A0A6M6JAL3</accession>
<dbReference type="RefSeq" id="WP_172153991.1">
    <property type="nucleotide sequence ID" value="NZ_CP053564.1"/>
</dbReference>
<organism evidence="2 3">
    <name type="scientific">Pseudonocardia broussonetiae</name>
    <dbReference type="NCBI Taxonomy" id="2736640"/>
    <lineage>
        <taxon>Bacteria</taxon>
        <taxon>Bacillati</taxon>
        <taxon>Actinomycetota</taxon>
        <taxon>Actinomycetes</taxon>
        <taxon>Pseudonocardiales</taxon>
        <taxon>Pseudonocardiaceae</taxon>
        <taxon>Pseudonocardia</taxon>
    </lineage>
</organism>
<dbReference type="SUPFAM" id="SSF47413">
    <property type="entry name" value="lambda repressor-like DNA-binding domains"/>
    <property type="match status" value="1"/>
</dbReference>